<evidence type="ECO:0008006" key="4">
    <source>
        <dbReference type="Google" id="ProtNLM"/>
    </source>
</evidence>
<keyword evidence="3" id="KW-1185">Reference proteome</keyword>
<dbReference type="EMBL" id="JARGYC010000057">
    <property type="protein sequence ID" value="MDF0602674.1"/>
    <property type="molecule type" value="Genomic_DNA"/>
</dbReference>
<keyword evidence="1" id="KW-0472">Membrane</keyword>
<feature type="transmembrane region" description="Helical" evidence="1">
    <location>
        <begin position="6"/>
        <end position="26"/>
    </location>
</feature>
<comment type="caution">
    <text evidence="2">The sequence shown here is derived from an EMBL/GenBank/DDBJ whole genome shotgun (WGS) entry which is preliminary data.</text>
</comment>
<organism evidence="2 3">
    <name type="scientific">Psychromarinibacter sediminicola</name>
    <dbReference type="NCBI Taxonomy" id="3033385"/>
    <lineage>
        <taxon>Bacteria</taxon>
        <taxon>Pseudomonadati</taxon>
        <taxon>Pseudomonadota</taxon>
        <taxon>Alphaproteobacteria</taxon>
        <taxon>Rhodobacterales</taxon>
        <taxon>Paracoccaceae</taxon>
        <taxon>Psychromarinibacter</taxon>
    </lineage>
</organism>
<protein>
    <recommendedName>
        <fullName evidence="4">50S ribosomal protein L35</fullName>
    </recommendedName>
</protein>
<gene>
    <name evidence="2" type="ORF">P1J78_18195</name>
</gene>
<evidence type="ECO:0000313" key="3">
    <source>
        <dbReference type="Proteomes" id="UP001220964"/>
    </source>
</evidence>
<dbReference type="Proteomes" id="UP001220964">
    <property type="component" value="Unassembled WGS sequence"/>
</dbReference>
<keyword evidence="1" id="KW-0812">Transmembrane</keyword>
<dbReference type="RefSeq" id="WP_275568800.1">
    <property type="nucleotide sequence ID" value="NZ_JARGYC010000057.1"/>
</dbReference>
<proteinExistence type="predicted"/>
<feature type="transmembrane region" description="Helical" evidence="1">
    <location>
        <begin position="33"/>
        <end position="51"/>
    </location>
</feature>
<evidence type="ECO:0000256" key="1">
    <source>
        <dbReference type="SAM" id="Phobius"/>
    </source>
</evidence>
<reference evidence="2" key="1">
    <citation type="submission" date="2023-03" db="EMBL/GenBank/DDBJ databases">
        <title>Multiphase analysis and comparison of six strains from genera Psychromarinibacter, Lutimaribacter, and Maritimibacter, including a novel species: Psychromarinibacter sediminicola sp. nov.</title>
        <authorList>
            <person name="Wang Y.-H."/>
            <person name="Ye M.-Q."/>
            <person name="Du Z.-J."/>
        </authorList>
    </citation>
    <scope>NUCLEOTIDE SEQUENCE</scope>
    <source>
        <strain evidence="2">C21-152</strain>
    </source>
</reference>
<evidence type="ECO:0000313" key="2">
    <source>
        <dbReference type="EMBL" id="MDF0602674.1"/>
    </source>
</evidence>
<dbReference type="AlphaFoldDB" id="A0AAE3NUT9"/>
<name>A0AAE3NUT9_9RHOB</name>
<sequence length="73" mass="7759">MSQADLFLVIGILVCGFSIPALLGALADRRRPWVAGIVILIGAGLAGVALSQQSYALEEVPEAFVRVVAYFVR</sequence>
<keyword evidence="1" id="KW-1133">Transmembrane helix</keyword>
<accession>A0AAE3NUT9</accession>